<feature type="region of interest" description="Disordered" evidence="2">
    <location>
        <begin position="1"/>
        <end position="66"/>
    </location>
</feature>
<comment type="caution">
    <text evidence="4">The sequence shown here is derived from an EMBL/GenBank/DDBJ whole genome shotgun (WGS) entry which is preliminary data.</text>
</comment>
<evidence type="ECO:0000259" key="3">
    <source>
        <dbReference type="Pfam" id="PF24864"/>
    </source>
</evidence>
<dbReference type="AlphaFoldDB" id="A0A9P9BHT0"/>
<dbReference type="GeneID" id="70186773"/>
<evidence type="ECO:0000256" key="1">
    <source>
        <dbReference type="SAM" id="Coils"/>
    </source>
</evidence>
<feature type="compositionally biased region" description="Acidic residues" evidence="2">
    <location>
        <begin position="607"/>
        <end position="625"/>
    </location>
</feature>
<proteinExistence type="predicted"/>
<evidence type="ECO:0000313" key="5">
    <source>
        <dbReference type="Proteomes" id="UP000756346"/>
    </source>
</evidence>
<evidence type="ECO:0000313" key="4">
    <source>
        <dbReference type="EMBL" id="KAH7020860.1"/>
    </source>
</evidence>
<feature type="compositionally biased region" description="Acidic residues" evidence="2">
    <location>
        <begin position="32"/>
        <end position="47"/>
    </location>
</feature>
<feature type="compositionally biased region" description="Polar residues" evidence="2">
    <location>
        <begin position="736"/>
        <end position="751"/>
    </location>
</feature>
<keyword evidence="1" id="KW-0175">Coiled coil</keyword>
<feature type="region of interest" description="Disordered" evidence="2">
    <location>
        <begin position="655"/>
        <end position="887"/>
    </location>
</feature>
<feature type="compositionally biased region" description="Basic and acidic residues" evidence="2">
    <location>
        <begin position="685"/>
        <end position="695"/>
    </location>
</feature>
<dbReference type="RefSeq" id="XP_046007061.1">
    <property type="nucleotide sequence ID" value="XM_046157227.1"/>
</dbReference>
<gene>
    <name evidence="4" type="ORF">B0I36DRAFT_353600</name>
</gene>
<feature type="compositionally biased region" description="Acidic residues" evidence="2">
    <location>
        <begin position="674"/>
        <end position="683"/>
    </location>
</feature>
<organism evidence="4 5">
    <name type="scientific">Microdochium trichocladiopsis</name>
    <dbReference type="NCBI Taxonomy" id="1682393"/>
    <lineage>
        <taxon>Eukaryota</taxon>
        <taxon>Fungi</taxon>
        <taxon>Dikarya</taxon>
        <taxon>Ascomycota</taxon>
        <taxon>Pezizomycotina</taxon>
        <taxon>Sordariomycetes</taxon>
        <taxon>Xylariomycetidae</taxon>
        <taxon>Xylariales</taxon>
        <taxon>Microdochiaceae</taxon>
        <taxon>Microdochium</taxon>
    </lineage>
</organism>
<feature type="region of interest" description="Disordered" evidence="2">
    <location>
        <begin position="601"/>
        <end position="643"/>
    </location>
</feature>
<keyword evidence="5" id="KW-1185">Reference proteome</keyword>
<feature type="coiled-coil region" evidence="1">
    <location>
        <begin position="123"/>
        <end position="150"/>
    </location>
</feature>
<reference evidence="4" key="1">
    <citation type="journal article" date="2021" name="Nat. Commun.">
        <title>Genetic determinants of endophytism in the Arabidopsis root mycobiome.</title>
        <authorList>
            <person name="Mesny F."/>
            <person name="Miyauchi S."/>
            <person name="Thiergart T."/>
            <person name="Pickel B."/>
            <person name="Atanasova L."/>
            <person name="Karlsson M."/>
            <person name="Huettel B."/>
            <person name="Barry K.W."/>
            <person name="Haridas S."/>
            <person name="Chen C."/>
            <person name="Bauer D."/>
            <person name="Andreopoulos W."/>
            <person name="Pangilinan J."/>
            <person name="LaButti K."/>
            <person name="Riley R."/>
            <person name="Lipzen A."/>
            <person name="Clum A."/>
            <person name="Drula E."/>
            <person name="Henrissat B."/>
            <person name="Kohler A."/>
            <person name="Grigoriev I.V."/>
            <person name="Martin F.M."/>
            <person name="Hacquard S."/>
        </authorList>
    </citation>
    <scope>NUCLEOTIDE SEQUENCE</scope>
    <source>
        <strain evidence="4">MPI-CAGE-CH-0230</strain>
    </source>
</reference>
<dbReference type="InterPro" id="IPR056632">
    <property type="entry name" value="DUF7730"/>
</dbReference>
<feature type="compositionally biased region" description="Acidic residues" evidence="2">
    <location>
        <begin position="865"/>
        <end position="878"/>
    </location>
</feature>
<protein>
    <recommendedName>
        <fullName evidence="3">DUF7730 domain-containing protein</fullName>
    </recommendedName>
</protein>
<dbReference type="EMBL" id="JAGTJQ010000010">
    <property type="protein sequence ID" value="KAH7020860.1"/>
    <property type="molecule type" value="Genomic_DNA"/>
</dbReference>
<dbReference type="Pfam" id="PF24864">
    <property type="entry name" value="DUF7730"/>
    <property type="match status" value="1"/>
</dbReference>
<sequence length="887" mass="99931">MPSFTIPITSRESSPESGDEEENHDRPRHDEESETDTSDDDEDDEDVTPTIMDGMDDSSSEGSLESEDRIDAAAQALQVYQDNNAQRGAHFHGACPAGQKLYDAIKAEELSLVGLFARLRVRQLNLNQTNGNLRTENDELREKIKRLEKKPEPPTPWYELLHEYITNPHCSREKYPKIYTLCCRQENMSKKLWATHPDLKLVDKVLSDGELRFQYETATEGQSSSSGSSRSPLWAVFGRRPPSAVPRHLSTVAFPQRFTRTQPLQLLCAPKKHFAFAKLPPEVQAKIFRISLVKENLIHCLSRLDRKNAPPNFPAERRPRHTELPNRFHVGGEPCCVSTASKPNDVLMILLVCKRWCYLGVHAFYGNNTFAFSSLGELGRFCRGIGPARLARIRNMELFWHGSLMAAKPQVIKDDPHSRRHRVWKTNQRTLPLKSLLIALRLETLAVHIQEADEDRMRREYEMKYVKDRETDYHKEDIMQQDVFGAMCHRTEYHANYRKYRSLRTCHGMDYIYQLRGLRWVRFYEFNGVKNRQPVRDYTFVEDINSVITKPKAEKHAIKSLLHNLPKIEGLGKWEPSEQDKKVVDELFSISGTQAYADAQRLAEAQAAEEEENGSDIDIEDDVDDPLAPTAPPVPSGSPAGSFLYADMVIPDEDDVEAPSESGEGNVHSHGDDLSDTDSDSSDSESGHGPEHGFEHAFNPVQPPPGTGGVPANMKSETSAHECEPMDLGMIDLTANDDNVSRSSKTSTSLFVRSDRSEQEITPANESDVNRNPNIKLESSSSSSKSSEESEGLFVSRDDDNNNYPEIAMTTPPFGSSTIQFPTRFQHPMSNGSRAGSVRSNSSSSSKRKALHESGNTRDNAISLLDDDDSNDEGDDDVILVKRRRSQ</sequence>
<dbReference type="Proteomes" id="UP000756346">
    <property type="component" value="Unassembled WGS sequence"/>
</dbReference>
<evidence type="ECO:0000256" key="2">
    <source>
        <dbReference type="SAM" id="MobiDB-lite"/>
    </source>
</evidence>
<accession>A0A9P9BHT0</accession>
<feature type="compositionally biased region" description="Polar residues" evidence="2">
    <location>
        <begin position="760"/>
        <end position="773"/>
    </location>
</feature>
<dbReference type="OrthoDB" id="3439669at2759"/>
<feature type="compositionally biased region" description="Low complexity" evidence="2">
    <location>
        <begin position="830"/>
        <end position="845"/>
    </location>
</feature>
<feature type="compositionally biased region" description="Polar residues" evidence="2">
    <location>
        <begin position="813"/>
        <end position="823"/>
    </location>
</feature>
<feature type="domain" description="DUF7730" evidence="3">
    <location>
        <begin position="276"/>
        <end position="440"/>
    </location>
</feature>
<name>A0A9P9BHT0_9PEZI</name>
<feature type="compositionally biased region" description="Polar residues" evidence="2">
    <location>
        <begin position="1"/>
        <end position="16"/>
    </location>
</feature>